<dbReference type="AlphaFoldDB" id="A0A914HKR0"/>
<reference evidence="2" key="1">
    <citation type="submission" date="2022-11" db="UniProtKB">
        <authorList>
            <consortium name="WormBaseParasite"/>
        </authorList>
    </citation>
    <scope>IDENTIFICATION</scope>
</reference>
<organism evidence="1 2">
    <name type="scientific">Globodera rostochiensis</name>
    <name type="common">Golden nematode worm</name>
    <name type="synonym">Heterodera rostochiensis</name>
    <dbReference type="NCBI Taxonomy" id="31243"/>
    <lineage>
        <taxon>Eukaryota</taxon>
        <taxon>Metazoa</taxon>
        <taxon>Ecdysozoa</taxon>
        <taxon>Nematoda</taxon>
        <taxon>Chromadorea</taxon>
        <taxon>Rhabditida</taxon>
        <taxon>Tylenchina</taxon>
        <taxon>Tylenchomorpha</taxon>
        <taxon>Tylenchoidea</taxon>
        <taxon>Heteroderidae</taxon>
        <taxon>Heteroderinae</taxon>
        <taxon>Globodera</taxon>
    </lineage>
</organism>
<name>A0A914HKR0_GLORO</name>
<evidence type="ECO:0000313" key="2">
    <source>
        <dbReference type="WBParaSite" id="Gr19_v10_g17773.t1"/>
    </source>
</evidence>
<proteinExistence type="predicted"/>
<sequence>MKIPQLAEADLTEHGIQIIDNFLRRICSLKCHYVVGATGEVLVLVSGGVDSTGAERIRYSDAFFAEHRRSTVSYVAEVSIKNASTDSIKTGGIGPSVAQRVAITLIELWSLRHWAGQRHNNNAHQRKYPPPFWG</sequence>
<dbReference type="WBParaSite" id="Gr19_v10_g17773.t1">
    <property type="protein sequence ID" value="Gr19_v10_g17773.t1"/>
    <property type="gene ID" value="Gr19_v10_g17773"/>
</dbReference>
<dbReference type="Proteomes" id="UP000887572">
    <property type="component" value="Unplaced"/>
</dbReference>
<protein>
    <submittedName>
        <fullName evidence="2">Uncharacterized protein</fullName>
    </submittedName>
</protein>
<evidence type="ECO:0000313" key="1">
    <source>
        <dbReference type="Proteomes" id="UP000887572"/>
    </source>
</evidence>
<keyword evidence="1" id="KW-1185">Reference proteome</keyword>
<accession>A0A914HKR0</accession>